<organism evidence="1">
    <name type="scientific">Cacopsylla melanoneura</name>
    <dbReference type="NCBI Taxonomy" id="428564"/>
    <lineage>
        <taxon>Eukaryota</taxon>
        <taxon>Metazoa</taxon>
        <taxon>Ecdysozoa</taxon>
        <taxon>Arthropoda</taxon>
        <taxon>Hexapoda</taxon>
        <taxon>Insecta</taxon>
        <taxon>Pterygota</taxon>
        <taxon>Neoptera</taxon>
        <taxon>Paraneoptera</taxon>
        <taxon>Hemiptera</taxon>
        <taxon>Sternorrhyncha</taxon>
        <taxon>Psylloidea</taxon>
        <taxon>Psyllidae</taxon>
        <taxon>Psyllinae</taxon>
        <taxon>Cacopsylla</taxon>
    </lineage>
</organism>
<name>A0A8D8QXJ9_9HEMI</name>
<dbReference type="AlphaFoldDB" id="A0A8D8QXJ9"/>
<proteinExistence type="predicted"/>
<dbReference type="EMBL" id="HBUF01111442">
    <property type="protein sequence ID" value="CAG6640313.1"/>
    <property type="molecule type" value="Transcribed_RNA"/>
</dbReference>
<sequence length="102" mass="12045">MSQITRTLNFQCYMIPIFRFDSRECKMLRILLNPQCLHSLSYTEITSYLAKTFTFLDELRPRDSKMVGLGHRFECVCLQTGISRTVRVRYLTFDMQVGCTCR</sequence>
<accession>A0A8D8QXJ9</accession>
<evidence type="ECO:0000313" key="1">
    <source>
        <dbReference type="EMBL" id="CAG6640313.1"/>
    </source>
</evidence>
<reference evidence="1" key="1">
    <citation type="submission" date="2021-05" db="EMBL/GenBank/DDBJ databases">
        <authorList>
            <person name="Alioto T."/>
            <person name="Alioto T."/>
            <person name="Gomez Garrido J."/>
        </authorList>
    </citation>
    <scope>NUCLEOTIDE SEQUENCE</scope>
</reference>
<protein>
    <submittedName>
        <fullName evidence="1">Uncharacterized protein</fullName>
    </submittedName>
</protein>